<sequence>MFDSALFHDVIQPWLIKIALALAIAVAGYYISRWTVPWLERVLRRTRVDIMLIGFIVSIARTIFLLFIAVAALSQLGLDTTSLVALIGAAGIAVGLALKESLGNFAAGVMILIFRPFKIGDFVDGANVMGTIKEIGIFQTRMTDPSNVEIIVPNATIYNSPIKNFSTHPTRRIEIAVGIDYANDPRQAKEIITSLCAADSRILPEPAPLVLVNDFGASSIDLLIRVWVNASDILAVQTELREQIKQRFDEENIAIPFPQMVLRRPE</sequence>
<dbReference type="KEGG" id="hna:Hneap_1342"/>
<dbReference type="OrthoDB" id="9799209at2"/>
<dbReference type="EMBL" id="CP001801">
    <property type="protein sequence ID" value="ACX96176.1"/>
    <property type="molecule type" value="Genomic_DNA"/>
</dbReference>
<keyword evidence="12" id="KW-1185">Reference proteome</keyword>
<dbReference type="Pfam" id="PF21082">
    <property type="entry name" value="MS_channel_3rd"/>
    <property type="match status" value="1"/>
</dbReference>
<dbReference type="GO" id="GO:0005886">
    <property type="term" value="C:plasma membrane"/>
    <property type="evidence" value="ECO:0007669"/>
    <property type="project" value="UniProtKB-SubCell"/>
</dbReference>
<dbReference type="Pfam" id="PF21088">
    <property type="entry name" value="MS_channel_1st"/>
    <property type="match status" value="1"/>
</dbReference>
<evidence type="ECO:0000256" key="2">
    <source>
        <dbReference type="ARBA" id="ARBA00008017"/>
    </source>
</evidence>
<dbReference type="PANTHER" id="PTHR30221:SF1">
    <property type="entry name" value="SMALL-CONDUCTANCE MECHANOSENSITIVE CHANNEL"/>
    <property type="match status" value="1"/>
</dbReference>
<feature type="domain" description="Mechanosensitive ion channel MscS" evidence="8">
    <location>
        <begin position="101"/>
        <end position="166"/>
    </location>
</feature>
<feature type="domain" description="Mechanosensitive ion channel transmembrane helices 2/3" evidence="10">
    <location>
        <begin position="63"/>
        <end position="99"/>
    </location>
</feature>
<dbReference type="InterPro" id="IPR010920">
    <property type="entry name" value="LSM_dom_sf"/>
</dbReference>
<evidence type="ECO:0000256" key="3">
    <source>
        <dbReference type="ARBA" id="ARBA00022475"/>
    </source>
</evidence>
<dbReference type="Gene3D" id="3.30.70.100">
    <property type="match status" value="1"/>
</dbReference>
<dbReference type="STRING" id="555778.Hneap_1342"/>
<dbReference type="InterPro" id="IPR045275">
    <property type="entry name" value="MscS_archaea/bacteria_type"/>
</dbReference>
<keyword evidence="7" id="KW-0407">Ion channel</keyword>
<dbReference type="InterPro" id="IPR006685">
    <property type="entry name" value="MscS_channel_2nd"/>
</dbReference>
<feature type="transmembrane region" description="Helical" evidence="7">
    <location>
        <begin position="52"/>
        <end position="74"/>
    </location>
</feature>
<evidence type="ECO:0000259" key="10">
    <source>
        <dbReference type="Pfam" id="PF21088"/>
    </source>
</evidence>
<dbReference type="HOGENOM" id="CLU_037945_1_1_6"/>
<dbReference type="GO" id="GO:0008381">
    <property type="term" value="F:mechanosensitive monoatomic ion channel activity"/>
    <property type="evidence" value="ECO:0007669"/>
    <property type="project" value="InterPro"/>
</dbReference>
<name>D0L0F3_HALNC</name>
<evidence type="ECO:0000256" key="1">
    <source>
        <dbReference type="ARBA" id="ARBA00004651"/>
    </source>
</evidence>
<feature type="transmembrane region" description="Helical" evidence="7">
    <location>
        <begin position="80"/>
        <end position="98"/>
    </location>
</feature>
<dbReference type="InterPro" id="IPR011014">
    <property type="entry name" value="MscS_channel_TM-2"/>
</dbReference>
<dbReference type="SUPFAM" id="SSF82689">
    <property type="entry name" value="Mechanosensitive channel protein MscS (YggB), C-terminal domain"/>
    <property type="match status" value="1"/>
</dbReference>
<dbReference type="SUPFAM" id="SSF82861">
    <property type="entry name" value="Mechanosensitive channel protein MscS (YggB), transmembrane region"/>
    <property type="match status" value="1"/>
</dbReference>
<evidence type="ECO:0000256" key="7">
    <source>
        <dbReference type="RuleBase" id="RU369025"/>
    </source>
</evidence>
<dbReference type="InterPro" id="IPR011066">
    <property type="entry name" value="MscS_channel_C_sf"/>
</dbReference>
<evidence type="ECO:0000256" key="4">
    <source>
        <dbReference type="ARBA" id="ARBA00022692"/>
    </source>
</evidence>
<keyword evidence="6 7" id="KW-0472">Membrane</keyword>
<dbReference type="AlphaFoldDB" id="D0L0F3"/>
<dbReference type="Proteomes" id="UP000009102">
    <property type="component" value="Chromosome"/>
</dbReference>
<evidence type="ECO:0000256" key="6">
    <source>
        <dbReference type="ARBA" id="ARBA00023136"/>
    </source>
</evidence>
<keyword evidence="7" id="KW-0406">Ion transport</keyword>
<keyword evidence="4 7" id="KW-0812">Transmembrane</keyword>
<dbReference type="Gene3D" id="2.30.30.60">
    <property type="match status" value="1"/>
</dbReference>
<keyword evidence="5 7" id="KW-1133">Transmembrane helix</keyword>
<evidence type="ECO:0000259" key="8">
    <source>
        <dbReference type="Pfam" id="PF00924"/>
    </source>
</evidence>
<keyword evidence="3" id="KW-1003">Cell membrane</keyword>
<comment type="subunit">
    <text evidence="7">Homoheptamer.</text>
</comment>
<keyword evidence="7" id="KW-0813">Transport</keyword>
<dbReference type="Pfam" id="PF00924">
    <property type="entry name" value="MS_channel_2nd"/>
    <property type="match status" value="1"/>
</dbReference>
<dbReference type="PANTHER" id="PTHR30221">
    <property type="entry name" value="SMALL-CONDUCTANCE MECHANOSENSITIVE CHANNEL"/>
    <property type="match status" value="1"/>
</dbReference>
<dbReference type="InterPro" id="IPR049142">
    <property type="entry name" value="MS_channel_1st"/>
</dbReference>
<accession>D0L0F3</accession>
<comment type="caution">
    <text evidence="7">Lacks conserved residue(s) required for the propagation of feature annotation.</text>
</comment>
<evidence type="ECO:0000313" key="12">
    <source>
        <dbReference type="Proteomes" id="UP000009102"/>
    </source>
</evidence>
<proteinExistence type="inferred from homology"/>
<dbReference type="RefSeq" id="WP_012824210.1">
    <property type="nucleotide sequence ID" value="NC_013422.1"/>
</dbReference>
<comment type="similarity">
    <text evidence="2 7">Belongs to the MscS (TC 1.A.23) family.</text>
</comment>
<gene>
    <name evidence="11" type="ordered locus">Hneap_1342</name>
</gene>
<dbReference type="SUPFAM" id="SSF50182">
    <property type="entry name" value="Sm-like ribonucleoproteins"/>
    <property type="match status" value="1"/>
</dbReference>
<dbReference type="eggNOG" id="COG3264">
    <property type="taxonomic scope" value="Bacteria"/>
</dbReference>
<dbReference type="Gene3D" id="1.10.287.1260">
    <property type="match status" value="1"/>
</dbReference>
<dbReference type="InterPro" id="IPR049278">
    <property type="entry name" value="MS_channel_C"/>
</dbReference>
<feature type="transmembrane region" description="Helical" evidence="7">
    <location>
        <begin position="14"/>
        <end position="31"/>
    </location>
</feature>
<organism evidence="11 12">
    <name type="scientific">Halothiobacillus neapolitanus (strain ATCC 23641 / DSM 15147 / CIP 104769 / NCIMB 8539 / c2)</name>
    <name type="common">Thiobacillus neapolitanus</name>
    <dbReference type="NCBI Taxonomy" id="555778"/>
    <lineage>
        <taxon>Bacteria</taxon>
        <taxon>Pseudomonadati</taxon>
        <taxon>Pseudomonadota</taxon>
        <taxon>Gammaproteobacteria</taxon>
        <taxon>Chromatiales</taxon>
        <taxon>Halothiobacillaceae</taxon>
        <taxon>Halothiobacillus</taxon>
    </lineage>
</organism>
<protein>
    <recommendedName>
        <fullName evidence="7">Small-conductance mechanosensitive channel</fullName>
    </recommendedName>
</protein>
<keyword evidence="7" id="KW-0997">Cell inner membrane</keyword>
<comment type="function">
    <text evidence="7">Mechanosensitive channel that participates in the regulation of osmotic pressure changes within the cell, opening in response to stretch forces in the membrane lipid bilayer, without the need for other proteins. Contributes to normal resistance to hypoosmotic shock. Forms an ion channel of 1.0 nanosiemens conductance with a slight preference for anions.</text>
</comment>
<evidence type="ECO:0000259" key="9">
    <source>
        <dbReference type="Pfam" id="PF21082"/>
    </source>
</evidence>
<reference evidence="11 12" key="1">
    <citation type="submission" date="2009-10" db="EMBL/GenBank/DDBJ databases">
        <title>Complete sequence of Halothiobacillus neapolitanus c2.</title>
        <authorList>
            <consortium name="US DOE Joint Genome Institute"/>
            <person name="Lucas S."/>
            <person name="Copeland A."/>
            <person name="Lapidus A."/>
            <person name="Glavina del Rio T."/>
            <person name="Tice H."/>
            <person name="Bruce D."/>
            <person name="Goodwin L."/>
            <person name="Pitluck S."/>
            <person name="Davenport K."/>
            <person name="Brettin T."/>
            <person name="Detter J.C."/>
            <person name="Han C."/>
            <person name="Tapia R."/>
            <person name="Larimer F."/>
            <person name="Land M."/>
            <person name="Hauser L."/>
            <person name="Kyrpides N."/>
            <person name="Mikhailova N."/>
            <person name="Kerfeld C."/>
            <person name="Cannon G."/>
            <person name="Heinhort S."/>
        </authorList>
    </citation>
    <scope>NUCLEOTIDE SEQUENCE [LARGE SCALE GENOMIC DNA]</scope>
    <source>
        <strain evidence="12">ATCC 23641 / c2</strain>
    </source>
</reference>
<dbReference type="InterPro" id="IPR023408">
    <property type="entry name" value="MscS_beta-dom_sf"/>
</dbReference>
<evidence type="ECO:0000256" key="5">
    <source>
        <dbReference type="ARBA" id="ARBA00022989"/>
    </source>
</evidence>
<comment type="subcellular location">
    <subcellularLocation>
        <location evidence="7">Cell inner membrane</location>
        <topology evidence="7">Multi-pass membrane protein</topology>
    </subcellularLocation>
    <subcellularLocation>
        <location evidence="1">Cell membrane</location>
        <topology evidence="1">Multi-pass membrane protein</topology>
    </subcellularLocation>
</comment>
<evidence type="ECO:0000313" key="11">
    <source>
        <dbReference type="EMBL" id="ACX96176.1"/>
    </source>
</evidence>
<feature type="domain" description="Mechanosensitive ion channel MscS C-terminal" evidence="9">
    <location>
        <begin position="173"/>
        <end position="255"/>
    </location>
</feature>